<dbReference type="RefSeq" id="XP_067923333.1">
    <property type="nucleotide sequence ID" value="XM_068064694.1"/>
</dbReference>
<dbReference type="EMBL" id="MIGC01002115">
    <property type="protein sequence ID" value="PHJ21653.1"/>
    <property type="molecule type" value="Genomic_DNA"/>
</dbReference>
<organism evidence="1 2">
    <name type="scientific">Cystoisospora suis</name>
    <dbReference type="NCBI Taxonomy" id="483139"/>
    <lineage>
        <taxon>Eukaryota</taxon>
        <taxon>Sar</taxon>
        <taxon>Alveolata</taxon>
        <taxon>Apicomplexa</taxon>
        <taxon>Conoidasida</taxon>
        <taxon>Coccidia</taxon>
        <taxon>Eucoccidiorida</taxon>
        <taxon>Eimeriorina</taxon>
        <taxon>Sarcocystidae</taxon>
        <taxon>Cystoisospora</taxon>
    </lineage>
</organism>
<dbReference type="AlphaFoldDB" id="A0A2C6L1A8"/>
<reference evidence="1 2" key="1">
    <citation type="journal article" date="2017" name="Int. J. Parasitol.">
        <title>The genome of the protozoan parasite Cystoisospora suis and a reverse vaccinology approach to identify vaccine candidates.</title>
        <authorList>
            <person name="Palmieri N."/>
            <person name="Shrestha A."/>
            <person name="Ruttkowski B."/>
            <person name="Beck T."/>
            <person name="Vogl C."/>
            <person name="Tomley F."/>
            <person name="Blake D.P."/>
            <person name="Joachim A."/>
        </authorList>
    </citation>
    <scope>NUCLEOTIDE SEQUENCE [LARGE SCALE GENOMIC DNA]</scope>
    <source>
        <strain evidence="1 2">Wien I</strain>
    </source>
</reference>
<accession>A0A2C6L1A8</accession>
<keyword evidence="2" id="KW-1185">Reference proteome</keyword>
<proteinExistence type="predicted"/>
<gene>
    <name evidence="1" type="ORF">CSUI_004503</name>
</gene>
<dbReference type="GeneID" id="94427905"/>
<evidence type="ECO:0000313" key="1">
    <source>
        <dbReference type="EMBL" id="PHJ21653.1"/>
    </source>
</evidence>
<evidence type="ECO:0000313" key="2">
    <source>
        <dbReference type="Proteomes" id="UP000221165"/>
    </source>
</evidence>
<sequence>MSAPAAISQSSSCDRRIPMGSWSARWYYWVRFYFSPVSSKSAYLCPMSELPQHVIYLSGMLRVPGGSLLGVVLVVPRLATAPSSMQLVKSLSGPAPSSCLRQL</sequence>
<protein>
    <submittedName>
        <fullName evidence="1">Uncharacterized protein</fullName>
    </submittedName>
</protein>
<name>A0A2C6L1A8_9APIC</name>
<comment type="caution">
    <text evidence="1">The sequence shown here is derived from an EMBL/GenBank/DDBJ whole genome shotgun (WGS) entry which is preliminary data.</text>
</comment>
<dbReference type="Proteomes" id="UP000221165">
    <property type="component" value="Unassembled WGS sequence"/>
</dbReference>
<dbReference type="VEuPathDB" id="ToxoDB:CSUI_004503"/>